<dbReference type="Gene3D" id="2.60.40.420">
    <property type="entry name" value="Cupredoxins - blue copper proteins"/>
    <property type="match status" value="1"/>
</dbReference>
<dbReference type="OrthoDB" id="8778482at2"/>
<accession>A0A6L6QL63</accession>
<name>A0A6L6QL63_9BURK</name>
<sequence>MRDQQPKNTGVIQVDVVVQQDGTTFKATYSQGVIPVSEHDTKIEFHLVAPTPDDIIIDQVTIKQLGQTQLSTPEIKDNGKKAKLTDKNTERASYNLKFTFKNKHTAASALRADVECKVEGLEIPQIDNNPPG</sequence>
<dbReference type="Proteomes" id="UP000472320">
    <property type="component" value="Unassembled WGS sequence"/>
</dbReference>
<evidence type="ECO:0000313" key="2">
    <source>
        <dbReference type="EMBL" id="MTW12834.1"/>
    </source>
</evidence>
<dbReference type="AlphaFoldDB" id="A0A6L6QL63"/>
<dbReference type="EMBL" id="WNKX01000016">
    <property type="protein sequence ID" value="MTW12834.1"/>
    <property type="molecule type" value="Genomic_DNA"/>
</dbReference>
<evidence type="ECO:0000256" key="1">
    <source>
        <dbReference type="ARBA" id="ARBA00004418"/>
    </source>
</evidence>
<organism evidence="2 3">
    <name type="scientific">Massilia eburnea</name>
    <dbReference type="NCBI Taxonomy" id="1776165"/>
    <lineage>
        <taxon>Bacteria</taxon>
        <taxon>Pseudomonadati</taxon>
        <taxon>Pseudomonadota</taxon>
        <taxon>Betaproteobacteria</taxon>
        <taxon>Burkholderiales</taxon>
        <taxon>Oxalobacteraceae</taxon>
        <taxon>Telluria group</taxon>
        <taxon>Massilia</taxon>
    </lineage>
</organism>
<comment type="caution">
    <text evidence="2">The sequence shown here is derived from an EMBL/GenBank/DDBJ whole genome shotgun (WGS) entry which is preliminary data.</text>
</comment>
<protein>
    <submittedName>
        <fullName evidence="2">Uncharacterized protein</fullName>
    </submittedName>
</protein>
<gene>
    <name evidence="2" type="ORF">GM658_19690</name>
</gene>
<dbReference type="GO" id="GO:0042597">
    <property type="term" value="C:periplasmic space"/>
    <property type="evidence" value="ECO:0007669"/>
    <property type="project" value="UniProtKB-SubCell"/>
</dbReference>
<keyword evidence="3" id="KW-1185">Reference proteome</keyword>
<comment type="subcellular location">
    <subcellularLocation>
        <location evidence="1">Periplasm</location>
    </subcellularLocation>
</comment>
<proteinExistence type="predicted"/>
<dbReference type="RefSeq" id="WP_155455768.1">
    <property type="nucleotide sequence ID" value="NZ_WNKX01000016.1"/>
</dbReference>
<evidence type="ECO:0000313" key="3">
    <source>
        <dbReference type="Proteomes" id="UP000472320"/>
    </source>
</evidence>
<reference evidence="2 3" key="1">
    <citation type="submission" date="2019-11" db="EMBL/GenBank/DDBJ databases">
        <title>Type strains purchased from KCTC, JCM and DSMZ.</title>
        <authorList>
            <person name="Lu H."/>
        </authorList>
    </citation>
    <scope>NUCLEOTIDE SEQUENCE [LARGE SCALE GENOMIC DNA]</scope>
    <source>
        <strain evidence="2 3">JCM 31587</strain>
    </source>
</reference>
<dbReference type="InterPro" id="IPR008972">
    <property type="entry name" value="Cupredoxin"/>
</dbReference>